<feature type="signal peptide" evidence="1">
    <location>
        <begin position="1"/>
        <end position="20"/>
    </location>
</feature>
<gene>
    <name evidence="2" type="ORF">SAMN05216175_109138</name>
</gene>
<name>A0A1I2T906_9GAMM</name>
<proteinExistence type="predicted"/>
<protein>
    <recommendedName>
        <fullName evidence="4">DUF4892 domain-containing protein</fullName>
    </recommendedName>
</protein>
<evidence type="ECO:0000256" key="1">
    <source>
        <dbReference type="SAM" id="SignalP"/>
    </source>
</evidence>
<dbReference type="Pfam" id="PF16234">
    <property type="entry name" value="DUF4892"/>
    <property type="match status" value="1"/>
</dbReference>
<keyword evidence="3" id="KW-1185">Reference proteome</keyword>
<reference evidence="3" key="1">
    <citation type="submission" date="2016-10" db="EMBL/GenBank/DDBJ databases">
        <authorList>
            <person name="Varghese N."/>
            <person name="Submissions S."/>
        </authorList>
    </citation>
    <scope>NUCLEOTIDE SEQUENCE [LARGE SCALE GENOMIC DNA]</scope>
    <source>
        <strain evidence="3">CGMCC 1.10971</strain>
    </source>
</reference>
<organism evidence="2 3">
    <name type="scientific">Neptunomonas qingdaonensis</name>
    <dbReference type="NCBI Taxonomy" id="1045558"/>
    <lineage>
        <taxon>Bacteria</taxon>
        <taxon>Pseudomonadati</taxon>
        <taxon>Pseudomonadota</taxon>
        <taxon>Gammaproteobacteria</taxon>
        <taxon>Oceanospirillales</taxon>
        <taxon>Oceanospirillaceae</taxon>
        <taxon>Neptunomonas</taxon>
    </lineage>
</organism>
<dbReference type="AlphaFoldDB" id="A0A1I2T906"/>
<evidence type="ECO:0008006" key="4">
    <source>
        <dbReference type="Google" id="ProtNLM"/>
    </source>
</evidence>
<dbReference type="EMBL" id="FOOU01000009">
    <property type="protein sequence ID" value="SFG61230.1"/>
    <property type="molecule type" value="Genomic_DNA"/>
</dbReference>
<feature type="chain" id="PRO_5011721846" description="DUF4892 domain-containing protein" evidence="1">
    <location>
        <begin position="21"/>
        <end position="283"/>
    </location>
</feature>
<evidence type="ECO:0000313" key="2">
    <source>
        <dbReference type="EMBL" id="SFG61230.1"/>
    </source>
</evidence>
<dbReference type="STRING" id="1045558.SAMN05216175_109138"/>
<evidence type="ECO:0000313" key="3">
    <source>
        <dbReference type="Proteomes" id="UP000198623"/>
    </source>
</evidence>
<accession>A0A1I2T906</accession>
<sequence>MWFTRFVSVLLLMCSSIVIAEDDISGASDDSLIERFRGSWIVNYQPPLLTDYSLALGGVEKVNGVERLEREERISGYLKRISYRVPDGNTTRTVFNEFKEQLDKLNAELLFTCHGRGCGSSNYWANDIFGFSKLYGVEQSQYVMAARLPGVTAVIYVTERGNRRVYAHIDFIETDAAARMVATIKGKGYVELSTNALPDMDLLKKLVDQLKKDNVDIALVVHHQGETLATANEIGISKADEIRRLLSMRQISGVEVFSVGALVPSVLNQNQLTVMLVSGASSL</sequence>
<dbReference type="OrthoDB" id="5741786at2"/>
<keyword evidence="1" id="KW-0732">Signal</keyword>
<dbReference type="InterPro" id="IPR032608">
    <property type="entry name" value="DUF4892"/>
</dbReference>
<dbReference type="Proteomes" id="UP000198623">
    <property type="component" value="Unassembled WGS sequence"/>
</dbReference>